<dbReference type="InterPro" id="IPR020471">
    <property type="entry name" value="AKR"/>
</dbReference>
<keyword evidence="3" id="KW-1185">Reference proteome</keyword>
<dbReference type="InterPro" id="IPR036812">
    <property type="entry name" value="NAD(P)_OxRdtase_dom_sf"/>
</dbReference>
<dbReference type="OrthoDB" id="9773828at2"/>
<proteinExistence type="predicted"/>
<gene>
    <name evidence="2" type="ORF">SAMN05444411_10858</name>
</gene>
<feature type="domain" description="NADP-dependent oxidoreductase" evidence="1">
    <location>
        <begin position="22"/>
        <end position="310"/>
    </location>
</feature>
<dbReference type="PRINTS" id="PR00069">
    <property type="entry name" value="ALDKETRDTASE"/>
</dbReference>
<protein>
    <submittedName>
        <fullName evidence="2">Predicted oxidoreductase</fullName>
    </submittedName>
</protein>
<sequence>MKKPTYITGDHSKSPAFNNESRLVYGTSGLGGVWGKVDQRDSIDALLYAFENGIEALDTAPSYANAEYYVGMALKEWQGKKPFVSTKIGRLKGKDAFETKLDYSADGLKRSLENSLKTLNLDVIDLLFLHEPQLVPLKNIDEILTTLKGFKSEGLVKSIGVGGNPSQEFMPFVTKENFDVVSGFLHMDACNLSAFNGEIQKYHNEGIAYYAASALHFSLLGNRFEQYKKEGVDGEWITQLDLENAIRVKAVADKYGMSLATLSQRYLFSIKEADRVVMGARTPAQIKATIDDWNAGKLTEELFNEVTACIKSN</sequence>
<dbReference type="CDD" id="cd19090">
    <property type="entry name" value="AKR_AKR15A-like"/>
    <property type="match status" value="1"/>
</dbReference>
<dbReference type="GO" id="GO:0005829">
    <property type="term" value="C:cytosol"/>
    <property type="evidence" value="ECO:0007669"/>
    <property type="project" value="TreeGrafter"/>
</dbReference>
<dbReference type="RefSeq" id="WP_090124447.1">
    <property type="nucleotide sequence ID" value="NZ_FNNJ01000008.1"/>
</dbReference>
<evidence type="ECO:0000259" key="1">
    <source>
        <dbReference type="Pfam" id="PF00248"/>
    </source>
</evidence>
<dbReference type="EMBL" id="FNNJ01000008">
    <property type="protein sequence ID" value="SDX69474.1"/>
    <property type="molecule type" value="Genomic_DNA"/>
</dbReference>
<dbReference type="Pfam" id="PF00248">
    <property type="entry name" value="Aldo_ket_red"/>
    <property type="match status" value="1"/>
</dbReference>
<evidence type="ECO:0000313" key="3">
    <source>
        <dbReference type="Proteomes" id="UP000199595"/>
    </source>
</evidence>
<dbReference type="Gene3D" id="3.20.20.100">
    <property type="entry name" value="NADP-dependent oxidoreductase domain"/>
    <property type="match status" value="1"/>
</dbReference>
<accession>A0A1H3DUW7</accession>
<dbReference type="InterPro" id="IPR023210">
    <property type="entry name" value="NADP_OxRdtase_dom"/>
</dbReference>
<reference evidence="2 3" key="1">
    <citation type="submission" date="2016-10" db="EMBL/GenBank/DDBJ databases">
        <authorList>
            <person name="de Groot N.N."/>
        </authorList>
    </citation>
    <scope>NUCLEOTIDE SEQUENCE [LARGE SCALE GENOMIC DNA]</scope>
    <source>
        <strain evidence="2 3">DSM 24956</strain>
    </source>
</reference>
<dbReference type="GO" id="GO:0016491">
    <property type="term" value="F:oxidoreductase activity"/>
    <property type="evidence" value="ECO:0007669"/>
    <property type="project" value="InterPro"/>
</dbReference>
<dbReference type="SUPFAM" id="SSF51430">
    <property type="entry name" value="NAD(P)-linked oxidoreductase"/>
    <property type="match status" value="1"/>
</dbReference>
<evidence type="ECO:0000313" key="2">
    <source>
        <dbReference type="EMBL" id="SDX69474.1"/>
    </source>
</evidence>
<organism evidence="2 3">
    <name type="scientific">Lutibacter oricola</name>
    <dbReference type="NCBI Taxonomy" id="762486"/>
    <lineage>
        <taxon>Bacteria</taxon>
        <taxon>Pseudomonadati</taxon>
        <taxon>Bacteroidota</taxon>
        <taxon>Flavobacteriia</taxon>
        <taxon>Flavobacteriales</taxon>
        <taxon>Flavobacteriaceae</taxon>
        <taxon>Lutibacter</taxon>
    </lineage>
</organism>
<dbReference type="STRING" id="762486.SAMN05444411_10858"/>
<name>A0A1H3DUW7_9FLAO</name>
<dbReference type="PANTHER" id="PTHR42686:SF1">
    <property type="entry name" value="GH17980P-RELATED"/>
    <property type="match status" value="1"/>
</dbReference>
<dbReference type="Proteomes" id="UP000199595">
    <property type="component" value="Unassembled WGS sequence"/>
</dbReference>
<dbReference type="AlphaFoldDB" id="A0A1H3DUW7"/>
<dbReference type="PANTHER" id="PTHR42686">
    <property type="entry name" value="GH17980P-RELATED"/>
    <property type="match status" value="1"/>
</dbReference>